<comment type="similarity">
    <text evidence="1 2">Belongs to the anti-sigma-factor antagonist family.</text>
</comment>
<dbReference type="AlphaFoldDB" id="A0A154MYV6"/>
<name>A0A154MYV6_9PSEU</name>
<dbReference type="NCBIfam" id="TIGR00377">
    <property type="entry name" value="ant_ant_sig"/>
    <property type="match status" value="1"/>
</dbReference>
<dbReference type="CDD" id="cd07043">
    <property type="entry name" value="STAS_anti-anti-sigma_factors"/>
    <property type="match status" value="1"/>
</dbReference>
<evidence type="ECO:0000256" key="2">
    <source>
        <dbReference type="RuleBase" id="RU003749"/>
    </source>
</evidence>
<proteinExistence type="inferred from homology"/>
<dbReference type="GO" id="GO:0043856">
    <property type="term" value="F:anti-sigma factor antagonist activity"/>
    <property type="evidence" value="ECO:0007669"/>
    <property type="project" value="InterPro"/>
</dbReference>
<evidence type="ECO:0000313" key="6">
    <source>
        <dbReference type="Proteomes" id="UP000076321"/>
    </source>
</evidence>
<dbReference type="EMBL" id="LQCI01000001">
    <property type="protein sequence ID" value="KZB88649.1"/>
    <property type="molecule type" value="Genomic_DNA"/>
</dbReference>
<dbReference type="PANTHER" id="PTHR33495:SF2">
    <property type="entry name" value="ANTI-SIGMA FACTOR ANTAGONIST TM_1081-RELATED"/>
    <property type="match status" value="1"/>
</dbReference>
<evidence type="ECO:0000313" key="5">
    <source>
        <dbReference type="EMBL" id="OKA07182.1"/>
    </source>
</evidence>
<dbReference type="Gene3D" id="3.30.750.24">
    <property type="entry name" value="STAS domain"/>
    <property type="match status" value="1"/>
</dbReference>
<feature type="domain" description="STAS" evidence="3">
    <location>
        <begin position="27"/>
        <end position="116"/>
    </location>
</feature>
<accession>A0A154MYV6</accession>
<keyword evidence="7" id="KW-1185">Reference proteome</keyword>
<dbReference type="InterPro" id="IPR002645">
    <property type="entry name" value="STAS_dom"/>
</dbReference>
<reference evidence="4 6" key="1">
    <citation type="submission" date="2015-12" db="EMBL/GenBank/DDBJ databases">
        <title>Amycolatopsis regifaucium genome sequencing and assembly.</title>
        <authorList>
            <person name="Mayilraj S."/>
        </authorList>
    </citation>
    <scope>NUCLEOTIDE SEQUENCE [LARGE SCALE GENOMIC DNA]</scope>
    <source>
        <strain evidence="4 6">GY080</strain>
    </source>
</reference>
<evidence type="ECO:0000259" key="3">
    <source>
        <dbReference type="PROSITE" id="PS50801"/>
    </source>
</evidence>
<dbReference type="OrthoDB" id="3481860at2"/>
<reference evidence="5 7" key="2">
    <citation type="submission" date="2016-11" db="EMBL/GenBank/DDBJ databases">
        <title>Genome sequencing of Amycolatopsis regifaucium.</title>
        <authorList>
            <person name="Mayilraj S."/>
            <person name="Kaur N."/>
        </authorList>
    </citation>
    <scope>NUCLEOTIDE SEQUENCE [LARGE SCALE GENOMIC DNA]</scope>
    <source>
        <strain evidence="5 7">GY080</strain>
    </source>
</reference>
<evidence type="ECO:0000313" key="4">
    <source>
        <dbReference type="EMBL" id="KZB88649.1"/>
    </source>
</evidence>
<dbReference type="PANTHER" id="PTHR33495">
    <property type="entry name" value="ANTI-SIGMA FACTOR ANTAGONIST TM_1081-RELATED-RELATED"/>
    <property type="match status" value="1"/>
</dbReference>
<gene>
    <name evidence="5" type="ORF">ATP06_0215000</name>
    <name evidence="4" type="ORF">AVL48_00790</name>
</gene>
<evidence type="ECO:0000313" key="7">
    <source>
        <dbReference type="Proteomes" id="UP000186883"/>
    </source>
</evidence>
<dbReference type="InterPro" id="IPR003658">
    <property type="entry name" value="Anti-sigma_ant"/>
</dbReference>
<protein>
    <recommendedName>
        <fullName evidence="2">Anti-sigma factor antagonist</fullName>
    </recommendedName>
</protein>
<dbReference type="InterPro" id="IPR036513">
    <property type="entry name" value="STAS_dom_sf"/>
</dbReference>
<dbReference type="PROSITE" id="PS50801">
    <property type="entry name" value="STAS"/>
    <property type="match status" value="1"/>
</dbReference>
<dbReference type="SUPFAM" id="SSF52091">
    <property type="entry name" value="SpoIIaa-like"/>
    <property type="match status" value="1"/>
</dbReference>
<dbReference type="EMBL" id="LOBU02000013">
    <property type="protein sequence ID" value="OKA07182.1"/>
    <property type="molecule type" value="Genomic_DNA"/>
</dbReference>
<evidence type="ECO:0000256" key="1">
    <source>
        <dbReference type="ARBA" id="ARBA00009013"/>
    </source>
</evidence>
<comment type="caution">
    <text evidence="4">The sequence shown here is derived from an EMBL/GenBank/DDBJ whole genome shotgun (WGS) entry which is preliminary data.</text>
</comment>
<dbReference type="Proteomes" id="UP000186883">
    <property type="component" value="Unassembled WGS sequence"/>
</dbReference>
<organism evidence="4 6">
    <name type="scientific">Amycolatopsis regifaucium</name>
    <dbReference type="NCBI Taxonomy" id="546365"/>
    <lineage>
        <taxon>Bacteria</taxon>
        <taxon>Bacillati</taxon>
        <taxon>Actinomycetota</taxon>
        <taxon>Actinomycetes</taxon>
        <taxon>Pseudonocardiales</taxon>
        <taxon>Pseudonocardiaceae</taxon>
        <taxon>Amycolatopsis</taxon>
    </lineage>
</organism>
<dbReference type="Proteomes" id="UP000076321">
    <property type="component" value="Unassembled WGS sequence"/>
</dbReference>
<sequence>MTVTSGDCDIKEVPFSVTVARPHGTQVVISVAGEIDMTTSEDLKETFEEALEPVPGRLVVDLERVEFCDSTGLATLVRINDRCGSRGVGLSFLPSPTIRRLAQKTGLSTLLPLAGA</sequence>
<dbReference type="Pfam" id="PF01740">
    <property type="entry name" value="STAS"/>
    <property type="match status" value="1"/>
</dbReference>